<protein>
    <submittedName>
        <fullName evidence="1">Unannotated protein</fullName>
    </submittedName>
</protein>
<accession>A0A6J7KAM3</accession>
<proteinExistence type="predicted"/>
<organism evidence="1">
    <name type="scientific">freshwater metagenome</name>
    <dbReference type="NCBI Taxonomy" id="449393"/>
    <lineage>
        <taxon>unclassified sequences</taxon>
        <taxon>metagenomes</taxon>
        <taxon>ecological metagenomes</taxon>
    </lineage>
</organism>
<reference evidence="1" key="1">
    <citation type="submission" date="2020-05" db="EMBL/GenBank/DDBJ databases">
        <authorList>
            <person name="Chiriac C."/>
            <person name="Salcher M."/>
            <person name="Ghai R."/>
            <person name="Kavagutti S V."/>
        </authorList>
    </citation>
    <scope>NUCLEOTIDE SEQUENCE</scope>
</reference>
<evidence type="ECO:0000313" key="1">
    <source>
        <dbReference type="EMBL" id="CAB4952003.1"/>
    </source>
</evidence>
<dbReference type="AlphaFoldDB" id="A0A6J7KAM3"/>
<dbReference type="EMBL" id="CAFBMW010000023">
    <property type="protein sequence ID" value="CAB4952003.1"/>
    <property type="molecule type" value="Genomic_DNA"/>
</dbReference>
<gene>
    <name evidence="1" type="ORF">UFOPK3662_02616</name>
</gene>
<sequence>MTVLQLKKPIDYACPDWCENPDHSPGELGDGPLHYGPEFGVVSVQGGAGDLHAMIGVGDDTVFIESPTTLRQHAADMVRAAEWLEANR</sequence>
<name>A0A6J7KAM3_9ZZZZ</name>